<evidence type="ECO:0000256" key="2">
    <source>
        <dbReference type="SAM" id="Phobius"/>
    </source>
</evidence>
<accession>A0A2G5EU26</accession>
<keyword evidence="2" id="KW-1133">Transmembrane helix</keyword>
<name>A0A2G5EU26_AQUCA</name>
<feature type="transmembrane region" description="Helical" evidence="2">
    <location>
        <begin position="442"/>
        <end position="466"/>
    </location>
</feature>
<dbReference type="EMBL" id="KZ305021">
    <property type="protein sequence ID" value="PIA59258.1"/>
    <property type="molecule type" value="Genomic_DNA"/>
</dbReference>
<feature type="region of interest" description="Disordered" evidence="1">
    <location>
        <begin position="1"/>
        <end position="20"/>
    </location>
</feature>
<dbReference type="Proteomes" id="UP000230069">
    <property type="component" value="Unassembled WGS sequence"/>
</dbReference>
<dbReference type="STRING" id="218851.A0A2G5EU26"/>
<keyword evidence="4" id="KW-1185">Reference proteome</keyword>
<evidence type="ECO:0000256" key="1">
    <source>
        <dbReference type="SAM" id="MobiDB-lite"/>
    </source>
</evidence>
<evidence type="ECO:0000313" key="3">
    <source>
        <dbReference type="EMBL" id="PIA59258.1"/>
    </source>
</evidence>
<protein>
    <submittedName>
        <fullName evidence="3">Uncharacterized protein</fullName>
    </submittedName>
</protein>
<organism evidence="3 4">
    <name type="scientific">Aquilegia coerulea</name>
    <name type="common">Rocky mountain columbine</name>
    <dbReference type="NCBI Taxonomy" id="218851"/>
    <lineage>
        <taxon>Eukaryota</taxon>
        <taxon>Viridiplantae</taxon>
        <taxon>Streptophyta</taxon>
        <taxon>Embryophyta</taxon>
        <taxon>Tracheophyta</taxon>
        <taxon>Spermatophyta</taxon>
        <taxon>Magnoliopsida</taxon>
        <taxon>Ranunculales</taxon>
        <taxon>Ranunculaceae</taxon>
        <taxon>Thalictroideae</taxon>
        <taxon>Aquilegia</taxon>
    </lineage>
</organism>
<dbReference type="PANTHER" id="PTHR31170:SF25">
    <property type="entry name" value="BNAA09G04570D PROTEIN"/>
    <property type="match status" value="1"/>
</dbReference>
<evidence type="ECO:0000313" key="4">
    <source>
        <dbReference type="Proteomes" id="UP000230069"/>
    </source>
</evidence>
<dbReference type="PANTHER" id="PTHR31170">
    <property type="entry name" value="BNAC04G53230D PROTEIN"/>
    <property type="match status" value="1"/>
</dbReference>
<keyword evidence="2" id="KW-0472">Membrane</keyword>
<keyword evidence="2" id="KW-0812">Transmembrane</keyword>
<dbReference type="Pfam" id="PF03140">
    <property type="entry name" value="DUF247"/>
    <property type="match status" value="1"/>
</dbReference>
<dbReference type="AlphaFoldDB" id="A0A2G5EU26"/>
<dbReference type="InterPro" id="IPR004158">
    <property type="entry name" value="DUF247_pln"/>
</dbReference>
<dbReference type="InParanoid" id="A0A2G5EU26"/>
<reference evidence="3 4" key="1">
    <citation type="submission" date="2017-09" db="EMBL/GenBank/DDBJ databases">
        <title>WGS assembly of Aquilegia coerulea Goldsmith.</title>
        <authorList>
            <person name="Hodges S."/>
            <person name="Kramer E."/>
            <person name="Nordborg M."/>
            <person name="Tomkins J."/>
            <person name="Borevitz J."/>
            <person name="Derieg N."/>
            <person name="Yan J."/>
            <person name="Mihaltcheva S."/>
            <person name="Hayes R.D."/>
            <person name="Rokhsar D."/>
        </authorList>
    </citation>
    <scope>NUCLEOTIDE SEQUENCE [LARGE SCALE GENOMIC DNA]</scope>
    <source>
        <strain evidence="4">cv. Goldsmith</strain>
    </source>
</reference>
<sequence>MGRGRRGRRKISGSSRLRPRIQRTDDETPEWVIDINTCLKEGLGYDSGRSWTIYRVPRNLCEVHKTSFIPKIISIGPFHYGDQSLQAMEEHKMRYLLRLLGFALDPLLQHVQGETRLESLARAMALLEKKTRECYSEPFDIGSDDFVQMMVIDGCFIIELLRFYHKYEEEDMMVDDPIFTTRWMLRTLQRDLLMLENQLPFFVLEELFKLTSMDKEPSLVELTLRFFDPLLPRPKKMLQIDSETKIDHMLDLFRTSFLSSVMHYKPIANWREQKETASLPLVEERQLIHSVWELQEAGVRFMRKEDGDLLDIEFDNGLFKIPTLYIDDNTVPLFLNFVAYEQCDEGEQSYFTNYFMFFDSLVDSTSDVRILHKNGIINHVLGSDKDVAYLFNRLGREIVYDVDGCHLAKQMKGVNDYYRAYYATKWHVWLTNLIRDYFSSPWTFLSLLAAIILLLLTVTQTVFAVLSYCLPPSTS</sequence>
<gene>
    <name evidence="3" type="ORF">AQUCO_00400267v1</name>
</gene>
<dbReference type="OrthoDB" id="1842647at2759"/>
<proteinExistence type="predicted"/>